<dbReference type="KEGG" id="egt:105977824"/>
<gene>
    <name evidence="2" type="ORF">MIMGU_mgv1a013966mg</name>
</gene>
<dbReference type="Proteomes" id="UP000030748">
    <property type="component" value="Unassembled WGS sequence"/>
</dbReference>
<sequence length="205" mass="23145">MDMGCSESGDGKKKSELHDGEPGSKKAVNDFLSLMKYQSMKRASKSNLEKMNVQRIKELKLEALSDNYREEEKKKKLEPISDSDSDSPLDMQPHLTALLSGVPIGGRYVVYNRDSYDSDDPEVIRSLKPYADMAIDVFNQRQPIKYSVVGFLRAKKRISGGFITHVVFTAKPDECDDVKTFRANFRHTSGLGKEVTYVEIEPNLT</sequence>
<evidence type="ECO:0008006" key="4">
    <source>
        <dbReference type="Google" id="ProtNLM"/>
    </source>
</evidence>
<keyword evidence="3" id="KW-1185">Reference proteome</keyword>
<proteinExistence type="predicted"/>
<accession>A0A022PVU7</accession>
<feature type="region of interest" description="Disordered" evidence="1">
    <location>
        <begin position="1"/>
        <end position="25"/>
    </location>
</feature>
<evidence type="ECO:0000313" key="2">
    <source>
        <dbReference type="EMBL" id="EYU19921.1"/>
    </source>
</evidence>
<reference evidence="2 3" key="1">
    <citation type="journal article" date="2013" name="Proc. Natl. Acad. Sci. U.S.A.">
        <title>Fine-scale variation in meiotic recombination in Mimulus inferred from population shotgun sequencing.</title>
        <authorList>
            <person name="Hellsten U."/>
            <person name="Wright K.M."/>
            <person name="Jenkins J."/>
            <person name="Shu S."/>
            <person name="Yuan Y."/>
            <person name="Wessler S.R."/>
            <person name="Schmutz J."/>
            <person name="Willis J.H."/>
            <person name="Rokhsar D.S."/>
        </authorList>
    </citation>
    <scope>NUCLEOTIDE SEQUENCE [LARGE SCALE GENOMIC DNA]</scope>
    <source>
        <strain evidence="3">cv. DUN x IM62</strain>
    </source>
</reference>
<evidence type="ECO:0000313" key="3">
    <source>
        <dbReference type="Proteomes" id="UP000030748"/>
    </source>
</evidence>
<dbReference type="EMBL" id="KI632289">
    <property type="protein sequence ID" value="EYU19921.1"/>
    <property type="molecule type" value="Genomic_DNA"/>
</dbReference>
<feature type="compositionally biased region" description="Basic and acidic residues" evidence="1">
    <location>
        <begin position="9"/>
        <end position="25"/>
    </location>
</feature>
<name>A0A022PVU7_ERYGU</name>
<dbReference type="AlphaFoldDB" id="A0A022PVU7"/>
<evidence type="ECO:0000256" key="1">
    <source>
        <dbReference type="SAM" id="MobiDB-lite"/>
    </source>
</evidence>
<organism evidence="2 3">
    <name type="scientific">Erythranthe guttata</name>
    <name type="common">Yellow monkey flower</name>
    <name type="synonym">Mimulus guttatus</name>
    <dbReference type="NCBI Taxonomy" id="4155"/>
    <lineage>
        <taxon>Eukaryota</taxon>
        <taxon>Viridiplantae</taxon>
        <taxon>Streptophyta</taxon>
        <taxon>Embryophyta</taxon>
        <taxon>Tracheophyta</taxon>
        <taxon>Spermatophyta</taxon>
        <taxon>Magnoliopsida</taxon>
        <taxon>eudicotyledons</taxon>
        <taxon>Gunneridae</taxon>
        <taxon>Pentapetalae</taxon>
        <taxon>asterids</taxon>
        <taxon>lamiids</taxon>
        <taxon>Lamiales</taxon>
        <taxon>Phrymaceae</taxon>
        <taxon>Erythranthe</taxon>
    </lineage>
</organism>
<protein>
    <recommendedName>
        <fullName evidence="4">Cystatin domain-containing protein</fullName>
    </recommendedName>
</protein>